<keyword evidence="12" id="KW-1185">Reference proteome</keyword>
<keyword evidence="2" id="KW-1003">Cell membrane</keyword>
<evidence type="ECO:0000256" key="5">
    <source>
        <dbReference type="ARBA" id="ARBA00022989"/>
    </source>
</evidence>
<keyword evidence="4" id="KW-0201">Cytochrome c-type biogenesis</keyword>
<keyword evidence="5 8" id="KW-1133">Transmembrane helix</keyword>
<evidence type="ECO:0000256" key="6">
    <source>
        <dbReference type="ARBA" id="ARBA00023136"/>
    </source>
</evidence>
<feature type="domain" description="Thioredoxin" evidence="10">
    <location>
        <begin position="592"/>
        <end position="720"/>
    </location>
</feature>
<dbReference type="SUPFAM" id="SSF52833">
    <property type="entry name" value="Thioredoxin-like"/>
    <property type="match status" value="1"/>
</dbReference>
<dbReference type="CDD" id="cd02953">
    <property type="entry name" value="DsbDgamma"/>
    <property type="match status" value="1"/>
</dbReference>
<feature type="transmembrane region" description="Helical" evidence="8">
    <location>
        <begin position="452"/>
        <end position="478"/>
    </location>
</feature>
<feature type="transmembrane region" description="Helical" evidence="8">
    <location>
        <begin position="526"/>
        <end position="543"/>
    </location>
</feature>
<gene>
    <name evidence="11" type="ORF">PsB1_0634</name>
</gene>
<dbReference type="PANTHER" id="PTHR32234">
    <property type="entry name" value="THIOL:DISULFIDE INTERCHANGE PROTEIN DSBD"/>
    <property type="match status" value="1"/>
</dbReference>
<dbReference type="InterPro" id="IPR028250">
    <property type="entry name" value="DsbDN"/>
</dbReference>
<dbReference type="PROSITE" id="PS00194">
    <property type="entry name" value="THIOREDOXIN_1"/>
    <property type="match status" value="1"/>
</dbReference>
<keyword evidence="6 8" id="KW-0472">Membrane</keyword>
<feature type="transmembrane region" description="Helical" evidence="8">
    <location>
        <begin position="574"/>
        <end position="593"/>
    </location>
</feature>
<reference evidence="11" key="1">
    <citation type="submission" date="2021-05" db="EMBL/GenBank/DDBJ databases">
        <authorList>
            <person name="Tanabe Y."/>
        </authorList>
    </citation>
    <scope>NUCLEOTIDE SEQUENCE</scope>
    <source>
        <strain evidence="11">BOTRYCO-1</strain>
    </source>
</reference>
<proteinExistence type="predicted"/>
<evidence type="ECO:0000256" key="9">
    <source>
        <dbReference type="SAM" id="SignalP"/>
    </source>
</evidence>
<dbReference type="InterPro" id="IPR017937">
    <property type="entry name" value="Thioredoxin_CS"/>
</dbReference>
<keyword evidence="3 8" id="KW-0812">Transmembrane</keyword>
<dbReference type="EMBL" id="BPFZ01000003">
    <property type="protein sequence ID" value="GIU66480.1"/>
    <property type="molecule type" value="Genomic_DNA"/>
</dbReference>
<feature type="transmembrane region" description="Helical" evidence="8">
    <location>
        <begin position="484"/>
        <end position="505"/>
    </location>
</feature>
<evidence type="ECO:0000259" key="10">
    <source>
        <dbReference type="PROSITE" id="PS51352"/>
    </source>
</evidence>
<evidence type="ECO:0000256" key="7">
    <source>
        <dbReference type="ARBA" id="ARBA00023284"/>
    </source>
</evidence>
<dbReference type="Gene3D" id="3.40.30.10">
    <property type="entry name" value="Glutaredoxin"/>
    <property type="match status" value="1"/>
</dbReference>
<dbReference type="PANTHER" id="PTHR32234:SF3">
    <property type="entry name" value="SUPPRESSION OF COPPER SENSITIVITY PROTEIN"/>
    <property type="match status" value="1"/>
</dbReference>
<organism evidence="11 12">
    <name type="scientific">Candidatus Phycosocius spiralis</name>
    <dbReference type="NCBI Taxonomy" id="2815099"/>
    <lineage>
        <taxon>Bacteria</taxon>
        <taxon>Pseudomonadati</taxon>
        <taxon>Pseudomonadota</taxon>
        <taxon>Alphaproteobacteria</taxon>
        <taxon>Caulobacterales</taxon>
        <taxon>Caulobacterales incertae sedis</taxon>
        <taxon>Candidatus Phycosocius</taxon>
    </lineage>
</organism>
<dbReference type="RefSeq" id="WP_284359030.1">
    <property type="nucleotide sequence ID" value="NZ_BPFZ01000003.1"/>
</dbReference>
<name>A0ABQ4PTZ2_9PROT</name>
<dbReference type="PROSITE" id="PS51352">
    <property type="entry name" value="THIOREDOXIN_2"/>
    <property type="match status" value="1"/>
</dbReference>
<sequence length="720" mass="76226">MKSVLIATMISLSLAGYANAQIASSPDSGRVASMQNTPAFSIQPRHSPTARSANVEIELISERAAVRPGEVFHVAIRQVIAPDWHTYWRNPGDSGEPTQLRWTLSNGVKAGPIQWPKPSAIPFGPLVNYGFSNEVILPIEISVPSTAKPDTSITLEAAATWLECSDVCIPGEGQISLTLPVASKSIQAAAAQEIGSALLNLPKPFPGQAHLTRLDATKLQLVLSGIKQPDIAYFFPYEFKLGALIDFAKPQELVRGDTGFAINLVQSPSLPDPLVGPIRGVLVLGKGSNERAYEVQGPVQSTPPLSSSARSLTISDTGKAHSFGLLQAVVMAFVGGLILNLMPCVFPILSMKALGLIQASHGDKTHARMHGLFYGFGVMVSFLSLACLLIGLKTAGMAAGWGFQLQSPIIVTGLAILMVLIGFNLLGFFEIGTTLQNAGTGLASTGGNRGSFFTGILAVVVAAPCTAPFMGVALGYAATQPAGLALLVFAALGLGFALPFMGLTWMPALLNALPRPGPWMARLREALAFPMFATAIWLIWVLGAQVGQFGVVSALIGVLACGMTIWIVRWWNGLIGKVCAGAILALGLGWAAYHVSQAPSQAATASRSQLSGEPWTPARVKELQGRGKTIFVNFTADWCVTCKVNEATVFSDPAVRAALKGDTIVYLVADWTKRDDTIAQALASHGRVGVPLYLVYKLGSSEPIILPQLLDSKTFIQAIQ</sequence>
<feature type="transmembrane region" description="Helical" evidence="8">
    <location>
        <begin position="325"/>
        <end position="350"/>
    </location>
</feature>
<keyword evidence="7" id="KW-0676">Redox-active center</keyword>
<dbReference type="InterPro" id="IPR036249">
    <property type="entry name" value="Thioredoxin-like_sf"/>
</dbReference>
<dbReference type="InterPro" id="IPR003834">
    <property type="entry name" value="Cyt_c_assmbl_TM_dom"/>
</dbReference>
<evidence type="ECO:0000256" key="4">
    <source>
        <dbReference type="ARBA" id="ARBA00022748"/>
    </source>
</evidence>
<evidence type="ECO:0000313" key="11">
    <source>
        <dbReference type="EMBL" id="GIU66480.1"/>
    </source>
</evidence>
<dbReference type="InterPro" id="IPR035671">
    <property type="entry name" value="DsbD_gamma"/>
</dbReference>
<evidence type="ECO:0000256" key="8">
    <source>
        <dbReference type="SAM" id="Phobius"/>
    </source>
</evidence>
<feature type="signal peptide" evidence="9">
    <location>
        <begin position="1"/>
        <end position="20"/>
    </location>
</feature>
<dbReference type="Pfam" id="PF11412">
    <property type="entry name" value="DsbD_N"/>
    <property type="match status" value="1"/>
</dbReference>
<evidence type="ECO:0000256" key="1">
    <source>
        <dbReference type="ARBA" id="ARBA00004651"/>
    </source>
</evidence>
<comment type="caution">
    <text evidence="11">The sequence shown here is derived from an EMBL/GenBank/DDBJ whole genome shotgun (WGS) entry which is preliminary data.</text>
</comment>
<protein>
    <submittedName>
        <fullName evidence="11">Thiol:disulfide interchange protein DsbD</fullName>
    </submittedName>
</protein>
<dbReference type="Proteomes" id="UP001161064">
    <property type="component" value="Unassembled WGS sequence"/>
</dbReference>
<reference evidence="11" key="2">
    <citation type="journal article" date="2023" name="ISME Commun">
        <title>Characterization of a bloom-associated alphaproteobacterial lineage, 'Candidatus Phycosocius': insights into freshwater algal-bacterial interactions.</title>
        <authorList>
            <person name="Tanabe Y."/>
            <person name="Yamaguchi H."/>
            <person name="Yoshida M."/>
            <person name="Kai A."/>
            <person name="Okazaki Y."/>
        </authorList>
    </citation>
    <scope>NUCLEOTIDE SEQUENCE</scope>
    <source>
        <strain evidence="11">BOTRYCO-1</strain>
    </source>
</reference>
<evidence type="ECO:0000256" key="2">
    <source>
        <dbReference type="ARBA" id="ARBA00022475"/>
    </source>
</evidence>
<feature type="transmembrane region" description="Helical" evidence="8">
    <location>
        <begin position="407"/>
        <end position="431"/>
    </location>
</feature>
<feature type="chain" id="PRO_5045394928" evidence="9">
    <location>
        <begin position="21"/>
        <end position="720"/>
    </location>
</feature>
<dbReference type="Pfam" id="PF02683">
    <property type="entry name" value="DsbD_TM"/>
    <property type="match status" value="1"/>
</dbReference>
<evidence type="ECO:0000313" key="12">
    <source>
        <dbReference type="Proteomes" id="UP001161064"/>
    </source>
</evidence>
<comment type="subcellular location">
    <subcellularLocation>
        <location evidence="1">Cell membrane</location>
        <topology evidence="1">Multi-pass membrane protein</topology>
    </subcellularLocation>
</comment>
<evidence type="ECO:0000256" key="3">
    <source>
        <dbReference type="ARBA" id="ARBA00022692"/>
    </source>
</evidence>
<feature type="transmembrane region" description="Helical" evidence="8">
    <location>
        <begin position="549"/>
        <end position="567"/>
    </location>
</feature>
<dbReference type="InterPro" id="IPR013766">
    <property type="entry name" value="Thioredoxin_domain"/>
</dbReference>
<keyword evidence="9" id="KW-0732">Signal</keyword>
<feature type="transmembrane region" description="Helical" evidence="8">
    <location>
        <begin position="371"/>
        <end position="392"/>
    </location>
</feature>
<accession>A0ABQ4PTZ2</accession>
<dbReference type="Pfam" id="PF13899">
    <property type="entry name" value="Thioredoxin_7"/>
    <property type="match status" value="1"/>
</dbReference>